<dbReference type="Gene3D" id="3.40.1190.20">
    <property type="match status" value="1"/>
</dbReference>
<dbReference type="InterPro" id="IPR017583">
    <property type="entry name" value="Tagatose/fructose_Pkinase"/>
</dbReference>
<dbReference type="PANTHER" id="PTHR46566:SF1">
    <property type="entry name" value="1-PHOSPHOFRUCTOKINASE"/>
    <property type="match status" value="1"/>
</dbReference>
<evidence type="ECO:0000313" key="8">
    <source>
        <dbReference type="EMBL" id="MBA5763204.1"/>
    </source>
</evidence>
<dbReference type="EMBL" id="JACFYF010000007">
    <property type="protein sequence ID" value="MBA5763204.1"/>
    <property type="molecule type" value="Genomic_DNA"/>
</dbReference>
<keyword evidence="3" id="KW-0547">Nucleotide-binding</keyword>
<comment type="caution">
    <text evidence="8">The sequence shown here is derived from an EMBL/GenBank/DDBJ whole genome shotgun (WGS) entry which is preliminary data.</text>
</comment>
<dbReference type="GO" id="GO:0005829">
    <property type="term" value="C:cytosol"/>
    <property type="evidence" value="ECO:0007669"/>
    <property type="project" value="TreeGrafter"/>
</dbReference>
<evidence type="ECO:0000256" key="5">
    <source>
        <dbReference type="ARBA" id="ARBA00022840"/>
    </source>
</evidence>
<keyword evidence="2 6" id="KW-0808">Transferase</keyword>
<dbReference type="AlphaFoldDB" id="A0A7W2FS90"/>
<dbReference type="GO" id="GO:0008443">
    <property type="term" value="F:phosphofructokinase activity"/>
    <property type="evidence" value="ECO:0007669"/>
    <property type="project" value="TreeGrafter"/>
</dbReference>
<dbReference type="InterPro" id="IPR029056">
    <property type="entry name" value="Ribokinase-like"/>
</dbReference>
<dbReference type="SUPFAM" id="SSF53613">
    <property type="entry name" value="Ribokinase-like"/>
    <property type="match status" value="1"/>
</dbReference>
<evidence type="ECO:0000256" key="6">
    <source>
        <dbReference type="PIRNR" id="PIRNR000535"/>
    </source>
</evidence>
<keyword evidence="5" id="KW-0067">ATP-binding</keyword>
<gene>
    <name evidence="8" type="ORF">H2O73_12650</name>
</gene>
<keyword evidence="9" id="KW-1185">Reference proteome</keyword>
<dbReference type="GO" id="GO:0005524">
    <property type="term" value="F:ATP binding"/>
    <property type="evidence" value="ECO:0007669"/>
    <property type="project" value="UniProtKB-KW"/>
</dbReference>
<dbReference type="PIRSF" id="PIRSF000535">
    <property type="entry name" value="1PFK/6PFK/LacC"/>
    <property type="match status" value="1"/>
</dbReference>
<accession>A0A7W2FS90</accession>
<dbReference type="CDD" id="cd01164">
    <property type="entry name" value="FruK_PfkB_like"/>
    <property type="match status" value="1"/>
</dbReference>
<dbReference type="Pfam" id="PF00294">
    <property type="entry name" value="PfkB"/>
    <property type="match status" value="1"/>
</dbReference>
<evidence type="ECO:0000256" key="2">
    <source>
        <dbReference type="ARBA" id="ARBA00022679"/>
    </source>
</evidence>
<dbReference type="NCBIfam" id="TIGR03168">
    <property type="entry name" value="1-PFK"/>
    <property type="match status" value="1"/>
</dbReference>
<proteinExistence type="inferred from homology"/>
<organism evidence="8 9">
    <name type="scientific">Vibrio marinisediminis</name>
    <dbReference type="NCBI Taxonomy" id="2758441"/>
    <lineage>
        <taxon>Bacteria</taxon>
        <taxon>Pseudomonadati</taxon>
        <taxon>Pseudomonadota</taxon>
        <taxon>Gammaproteobacteria</taxon>
        <taxon>Vibrionales</taxon>
        <taxon>Vibrionaceae</taxon>
        <taxon>Vibrio</taxon>
    </lineage>
</organism>
<evidence type="ECO:0000259" key="7">
    <source>
        <dbReference type="Pfam" id="PF00294"/>
    </source>
</evidence>
<dbReference type="Proteomes" id="UP000571701">
    <property type="component" value="Unassembled WGS sequence"/>
</dbReference>
<evidence type="ECO:0000256" key="4">
    <source>
        <dbReference type="ARBA" id="ARBA00022777"/>
    </source>
</evidence>
<evidence type="ECO:0000256" key="3">
    <source>
        <dbReference type="ARBA" id="ARBA00022741"/>
    </source>
</evidence>
<comment type="similarity">
    <text evidence="1 6">Belongs to the carbohydrate kinase PfkB family.</text>
</comment>
<reference evidence="8 9" key="1">
    <citation type="submission" date="2020-07" db="EMBL/GenBank/DDBJ databases">
        <title>Vibrio marinisediminis sp. nov., isolated from marine sediment.</title>
        <authorList>
            <person name="Ji X."/>
        </authorList>
    </citation>
    <scope>NUCLEOTIDE SEQUENCE [LARGE SCALE GENOMIC DNA]</scope>
    <source>
        <strain evidence="8 9">404</strain>
    </source>
</reference>
<evidence type="ECO:0000313" key="9">
    <source>
        <dbReference type="Proteomes" id="UP000571701"/>
    </source>
</evidence>
<feature type="domain" description="Carbohydrate kinase PfkB" evidence="7">
    <location>
        <begin position="10"/>
        <end position="288"/>
    </location>
</feature>
<protein>
    <recommendedName>
        <fullName evidence="6">Phosphofructokinase</fullName>
    </recommendedName>
</protein>
<evidence type="ECO:0000256" key="1">
    <source>
        <dbReference type="ARBA" id="ARBA00010688"/>
    </source>
</evidence>
<dbReference type="RefSeq" id="WP_182109219.1">
    <property type="nucleotide sequence ID" value="NZ_JACFYF010000007.1"/>
</dbReference>
<dbReference type="InterPro" id="IPR011611">
    <property type="entry name" value="PfkB_dom"/>
</dbReference>
<name>A0A7W2FS90_9VIBR</name>
<keyword evidence="4 8" id="KW-0418">Kinase</keyword>
<sequence length="306" mass="32985">MLYTLTMNAAIDLNLTCMQVESEKVNRVSESDYSPNGKAINVSIVLDHFGVDSVAMGVFGGFTGKHIVECLEEKGINVHPFYIDGRTRINVFVNDDTEEYKFVSKGGHVPQGVKDDILASIRGASDMEYLVVSGSLPPGVEPEYLDQIMVACKDNNVQVIIDISHNHLSSLLSHNPLLIKPNDEELLSVFGLRAGTDAEAKDSLDTLHSLGAQNVLLTLGSKGMYFSNGDSIHFCNAPEIKLHSSACAGDSSLAAFLSIWLKDKLNIQQAIKIASAVGADVASSSGIGELSLYPQLVNKTFAKRIA</sequence>
<dbReference type="PANTHER" id="PTHR46566">
    <property type="entry name" value="1-PHOSPHOFRUCTOKINASE-RELATED"/>
    <property type="match status" value="1"/>
</dbReference>